<evidence type="ECO:0000259" key="2">
    <source>
        <dbReference type="PROSITE" id="PS50158"/>
    </source>
</evidence>
<protein>
    <recommendedName>
        <fullName evidence="2">CCHC-type domain-containing protein</fullName>
    </recommendedName>
</protein>
<organism evidence="3 4">
    <name type="scientific">Cryptolaemus montrouzieri</name>
    <dbReference type="NCBI Taxonomy" id="559131"/>
    <lineage>
        <taxon>Eukaryota</taxon>
        <taxon>Metazoa</taxon>
        <taxon>Ecdysozoa</taxon>
        <taxon>Arthropoda</taxon>
        <taxon>Hexapoda</taxon>
        <taxon>Insecta</taxon>
        <taxon>Pterygota</taxon>
        <taxon>Neoptera</taxon>
        <taxon>Endopterygota</taxon>
        <taxon>Coleoptera</taxon>
        <taxon>Polyphaga</taxon>
        <taxon>Cucujiformia</taxon>
        <taxon>Coccinelloidea</taxon>
        <taxon>Coccinellidae</taxon>
        <taxon>Scymninae</taxon>
        <taxon>Scymnini</taxon>
        <taxon>Cryptolaemus</taxon>
    </lineage>
</organism>
<dbReference type="Gene3D" id="4.10.60.10">
    <property type="entry name" value="Zinc finger, CCHC-type"/>
    <property type="match status" value="1"/>
</dbReference>
<dbReference type="InterPro" id="IPR001878">
    <property type="entry name" value="Znf_CCHC"/>
</dbReference>
<name>A0ABD2P6T4_9CUCU</name>
<proteinExistence type="predicted"/>
<evidence type="ECO:0000313" key="4">
    <source>
        <dbReference type="Proteomes" id="UP001516400"/>
    </source>
</evidence>
<accession>A0ABD2P6T4</accession>
<keyword evidence="1" id="KW-0863">Zinc-finger</keyword>
<keyword evidence="1" id="KW-0862">Zinc</keyword>
<dbReference type="GO" id="GO:0008270">
    <property type="term" value="F:zinc ion binding"/>
    <property type="evidence" value="ECO:0007669"/>
    <property type="project" value="UniProtKB-KW"/>
</dbReference>
<feature type="domain" description="CCHC-type" evidence="2">
    <location>
        <begin position="157"/>
        <end position="170"/>
    </location>
</feature>
<evidence type="ECO:0000256" key="1">
    <source>
        <dbReference type="PROSITE-ProRule" id="PRU00047"/>
    </source>
</evidence>
<dbReference type="Proteomes" id="UP001516400">
    <property type="component" value="Unassembled WGS sequence"/>
</dbReference>
<dbReference type="SUPFAM" id="SSF57756">
    <property type="entry name" value="Retrovirus zinc finger-like domains"/>
    <property type="match status" value="1"/>
</dbReference>
<comment type="caution">
    <text evidence="3">The sequence shown here is derived from an EMBL/GenBank/DDBJ whole genome shotgun (WGS) entry which is preliminary data.</text>
</comment>
<keyword evidence="1" id="KW-0479">Metal-binding</keyword>
<keyword evidence="4" id="KW-1185">Reference proteome</keyword>
<dbReference type="AlphaFoldDB" id="A0ABD2P6T4"/>
<reference evidence="3 4" key="1">
    <citation type="journal article" date="2021" name="BMC Biol.">
        <title>Horizontally acquired antibacterial genes associated with adaptive radiation of ladybird beetles.</title>
        <authorList>
            <person name="Li H.S."/>
            <person name="Tang X.F."/>
            <person name="Huang Y.H."/>
            <person name="Xu Z.Y."/>
            <person name="Chen M.L."/>
            <person name="Du X.Y."/>
            <person name="Qiu B.Y."/>
            <person name="Chen P.T."/>
            <person name="Zhang W."/>
            <person name="Slipinski A."/>
            <person name="Escalona H.E."/>
            <person name="Waterhouse R.M."/>
            <person name="Zwick A."/>
            <person name="Pang H."/>
        </authorList>
    </citation>
    <scope>NUCLEOTIDE SEQUENCE [LARGE SCALE GENOMIC DNA]</scope>
    <source>
        <strain evidence="3">SYSU2018</strain>
    </source>
</reference>
<gene>
    <name evidence="3" type="ORF">HHI36_001169</name>
</gene>
<evidence type="ECO:0000313" key="3">
    <source>
        <dbReference type="EMBL" id="KAL3286672.1"/>
    </source>
</evidence>
<dbReference type="EMBL" id="JABFTP020000185">
    <property type="protein sequence ID" value="KAL3286672.1"/>
    <property type="molecule type" value="Genomic_DNA"/>
</dbReference>
<dbReference type="InterPro" id="IPR036875">
    <property type="entry name" value="Znf_CCHC_sf"/>
</dbReference>
<sequence length="250" mass="28056">MFATNTSRHESTGYIPAFLNFGRELKTPAALYRPDDPPVAEEDSQSTIDYHSNRLSRMKKIHEFVKVKLAHAFKRQKHYYIYEGESGGTMSDQTMQHDLKLRSVICPIGCETATTTRQPGKFASDTAEVKPTVTHLPRANLILTPPIFLPVTQLVLCWNCGYPGHNQSKCLRKRRLFCSQCGKIGVMSTKCCRQPKQAHLLQRTRSNSAAAPVSRRRRDIGILCNLIYIVEDGSARFPLEPGTPLINPGA</sequence>
<dbReference type="PROSITE" id="PS50158">
    <property type="entry name" value="ZF_CCHC"/>
    <property type="match status" value="1"/>
</dbReference>